<keyword evidence="2" id="KW-0812">Transmembrane</keyword>
<proteinExistence type="predicted"/>
<keyword evidence="2" id="KW-0472">Membrane</keyword>
<reference evidence="3 4" key="1">
    <citation type="submission" date="2020-07" db="EMBL/GenBank/DDBJ databases">
        <title>Sequencing the genomes of 1000 actinobacteria strains.</title>
        <authorList>
            <person name="Klenk H.-P."/>
        </authorList>
    </citation>
    <scope>NUCLEOTIDE SEQUENCE [LARGE SCALE GENOMIC DNA]</scope>
    <source>
        <strain evidence="3 4">CXB654</strain>
    </source>
</reference>
<feature type="transmembrane region" description="Helical" evidence="2">
    <location>
        <begin position="255"/>
        <end position="276"/>
    </location>
</feature>
<organism evidence="3 4">
    <name type="scientific">Spinactinospora alkalitolerans</name>
    <dbReference type="NCBI Taxonomy" id="687207"/>
    <lineage>
        <taxon>Bacteria</taxon>
        <taxon>Bacillati</taxon>
        <taxon>Actinomycetota</taxon>
        <taxon>Actinomycetes</taxon>
        <taxon>Streptosporangiales</taxon>
        <taxon>Nocardiopsidaceae</taxon>
        <taxon>Spinactinospora</taxon>
    </lineage>
</organism>
<dbReference type="RefSeq" id="WP_179645891.1">
    <property type="nucleotide sequence ID" value="NZ_BAAAYY010000014.1"/>
</dbReference>
<keyword evidence="4" id="KW-1185">Reference proteome</keyword>
<evidence type="ECO:0000256" key="1">
    <source>
        <dbReference type="SAM" id="MobiDB-lite"/>
    </source>
</evidence>
<feature type="region of interest" description="Disordered" evidence="1">
    <location>
        <begin position="1"/>
        <end position="31"/>
    </location>
</feature>
<gene>
    <name evidence="3" type="ORF">HDA32_005525</name>
</gene>
<accession>A0A852U4G7</accession>
<dbReference type="Proteomes" id="UP000589036">
    <property type="component" value="Unassembled WGS sequence"/>
</dbReference>
<evidence type="ECO:0000313" key="4">
    <source>
        <dbReference type="Proteomes" id="UP000589036"/>
    </source>
</evidence>
<evidence type="ECO:0000256" key="2">
    <source>
        <dbReference type="SAM" id="Phobius"/>
    </source>
</evidence>
<name>A0A852U4G7_9ACTN</name>
<protein>
    <submittedName>
        <fullName evidence="3">Uncharacterized protein</fullName>
    </submittedName>
</protein>
<comment type="caution">
    <text evidence="3">The sequence shown here is derived from an EMBL/GenBank/DDBJ whole genome shotgun (WGS) entry which is preliminary data.</text>
</comment>
<keyword evidence="2" id="KW-1133">Transmembrane helix</keyword>
<sequence length="286" mass="28140">MTPERSVDPGTSVSPGTPAASAGSGIPGRRRAPRRIETWAAVLALLAALTAAPASGATADAPESAGLVRVGADGVDAAGMSRLRAADIAPGYSGRWSVTLANDRAEPVAVGVRVEDLADDDNGCTRPEARVDGTCGSGEGELAEHLRLGVGPEGAGGGRPSGAALGDVAAGSGPRPVTVPAHGRVKVLVDLELPAWTGNEVQSDSVAFTLVWRADAGPAGETGGGFDGPAAEDGVEVRSDAVGGAGTAGLPLTGAALTSLLGLSVALLAGGGLLAVRFHGRRRTSV</sequence>
<evidence type="ECO:0000313" key="3">
    <source>
        <dbReference type="EMBL" id="NYE50405.1"/>
    </source>
</evidence>
<dbReference type="AlphaFoldDB" id="A0A852U4G7"/>
<feature type="compositionally biased region" description="Low complexity" evidence="1">
    <location>
        <begin position="12"/>
        <end position="24"/>
    </location>
</feature>
<dbReference type="EMBL" id="JACCCC010000001">
    <property type="protein sequence ID" value="NYE50405.1"/>
    <property type="molecule type" value="Genomic_DNA"/>
</dbReference>